<evidence type="ECO:0000256" key="6">
    <source>
        <dbReference type="ARBA" id="ARBA00022989"/>
    </source>
</evidence>
<evidence type="ECO:0000256" key="5">
    <source>
        <dbReference type="ARBA" id="ARBA00022692"/>
    </source>
</evidence>
<organism evidence="9 10">
    <name type="scientific">Falsiroseomonas oleicola</name>
    <dbReference type="NCBI Taxonomy" id="2801474"/>
    <lineage>
        <taxon>Bacteria</taxon>
        <taxon>Pseudomonadati</taxon>
        <taxon>Pseudomonadota</taxon>
        <taxon>Alphaproteobacteria</taxon>
        <taxon>Acetobacterales</taxon>
        <taxon>Roseomonadaceae</taxon>
        <taxon>Falsiroseomonas</taxon>
    </lineage>
</organism>
<evidence type="ECO:0000256" key="3">
    <source>
        <dbReference type="ARBA" id="ARBA00022448"/>
    </source>
</evidence>
<dbReference type="InterPro" id="IPR002781">
    <property type="entry name" value="TM_pro_TauE-like"/>
</dbReference>
<evidence type="ECO:0000256" key="1">
    <source>
        <dbReference type="ARBA" id="ARBA00004651"/>
    </source>
</evidence>
<comment type="caution">
    <text evidence="9">The sequence shown here is derived from an EMBL/GenBank/DDBJ whole genome shotgun (WGS) entry which is preliminary data.</text>
</comment>
<feature type="transmembrane region" description="Helical" evidence="8">
    <location>
        <begin position="221"/>
        <end position="240"/>
    </location>
</feature>
<dbReference type="InterPro" id="IPR052017">
    <property type="entry name" value="TSUP"/>
</dbReference>
<proteinExistence type="inferred from homology"/>
<dbReference type="PANTHER" id="PTHR30269:SF37">
    <property type="entry name" value="MEMBRANE TRANSPORTER PROTEIN"/>
    <property type="match status" value="1"/>
</dbReference>
<reference evidence="9 10" key="1">
    <citation type="submission" date="2021-01" db="EMBL/GenBank/DDBJ databases">
        <title>Roseomonas sp. nov, a bacterium isolated from an oil production mixture in Yumen Oilfield.</title>
        <authorList>
            <person name="Wu D."/>
        </authorList>
    </citation>
    <scope>NUCLEOTIDE SEQUENCE [LARGE SCALE GENOMIC DNA]</scope>
    <source>
        <strain evidence="9 10">ROY-5-3</strain>
    </source>
</reference>
<evidence type="ECO:0000256" key="8">
    <source>
        <dbReference type="RuleBase" id="RU363041"/>
    </source>
</evidence>
<comment type="similarity">
    <text evidence="2 8">Belongs to the 4-toluene sulfonate uptake permease (TSUP) (TC 2.A.102) family.</text>
</comment>
<feature type="transmembrane region" description="Helical" evidence="8">
    <location>
        <begin position="127"/>
        <end position="154"/>
    </location>
</feature>
<evidence type="ECO:0000256" key="4">
    <source>
        <dbReference type="ARBA" id="ARBA00022475"/>
    </source>
</evidence>
<feature type="transmembrane region" description="Helical" evidence="8">
    <location>
        <begin position="196"/>
        <end position="214"/>
    </location>
</feature>
<keyword evidence="7 8" id="KW-0472">Membrane</keyword>
<keyword evidence="10" id="KW-1185">Reference proteome</keyword>
<evidence type="ECO:0000256" key="7">
    <source>
        <dbReference type="ARBA" id="ARBA00023136"/>
    </source>
</evidence>
<dbReference type="Pfam" id="PF01925">
    <property type="entry name" value="TauE"/>
    <property type="match status" value="1"/>
</dbReference>
<keyword evidence="5 8" id="KW-0812">Transmembrane</keyword>
<feature type="transmembrane region" description="Helical" evidence="8">
    <location>
        <begin position="166"/>
        <end position="190"/>
    </location>
</feature>
<dbReference type="RefSeq" id="WP_216877744.1">
    <property type="nucleotide sequence ID" value="NZ_JAERQM010000005.1"/>
</dbReference>
<dbReference type="EMBL" id="JAERQM010000005">
    <property type="protein sequence ID" value="MBU8545748.1"/>
    <property type="molecule type" value="Genomic_DNA"/>
</dbReference>
<keyword evidence="3" id="KW-0813">Transport</keyword>
<keyword evidence="4 8" id="KW-1003">Cell membrane</keyword>
<dbReference type="PANTHER" id="PTHR30269">
    <property type="entry name" value="TRANSMEMBRANE PROTEIN YFCA"/>
    <property type="match status" value="1"/>
</dbReference>
<comment type="subcellular location">
    <subcellularLocation>
        <location evidence="1 8">Cell membrane</location>
        <topology evidence="1 8">Multi-pass membrane protein</topology>
    </subcellularLocation>
</comment>
<sequence>MNPADIAFLAGAAFFTSALTAVVGAGGGTALIAIMLQVMPPVAAIPVHGAVQLASNIWRVILLRDRLVWPIIWRFALLMPAGVALGLWLFQGLPTEAVQMLIGFFVLLSLFTRQMKRFHDRDLPLWAFVPVGFVTGALNMVVGVIAPILGVLVIRRDLAKEQVVGTLGVFGVVGNLLKVAGFTLVGFSFAEYGTTILWMIPAALVGTTVGQVALSRMEERHFLPIFRLVLAVLALKLIVWDGLARLL</sequence>
<gene>
    <name evidence="9" type="ORF">JJQ90_18640</name>
</gene>
<evidence type="ECO:0000256" key="2">
    <source>
        <dbReference type="ARBA" id="ARBA00009142"/>
    </source>
</evidence>
<feature type="transmembrane region" description="Helical" evidence="8">
    <location>
        <begin position="97"/>
        <end position="115"/>
    </location>
</feature>
<name>A0ABS6HAP0_9PROT</name>
<protein>
    <recommendedName>
        <fullName evidence="8">Probable membrane transporter protein</fullName>
    </recommendedName>
</protein>
<evidence type="ECO:0000313" key="9">
    <source>
        <dbReference type="EMBL" id="MBU8545748.1"/>
    </source>
</evidence>
<dbReference type="Proteomes" id="UP000689967">
    <property type="component" value="Unassembled WGS sequence"/>
</dbReference>
<keyword evidence="6 8" id="KW-1133">Transmembrane helix</keyword>
<evidence type="ECO:0000313" key="10">
    <source>
        <dbReference type="Proteomes" id="UP000689967"/>
    </source>
</evidence>
<feature type="transmembrane region" description="Helical" evidence="8">
    <location>
        <begin position="71"/>
        <end position="90"/>
    </location>
</feature>
<accession>A0ABS6HAP0</accession>